<feature type="region of interest" description="Disordered" evidence="1">
    <location>
        <begin position="561"/>
        <end position="583"/>
    </location>
</feature>
<evidence type="ECO:0000313" key="3">
    <source>
        <dbReference type="RefSeq" id="XP_011088030.1"/>
    </source>
</evidence>
<dbReference type="FunCoup" id="A0A6I9TT05">
    <property type="interactions" value="662"/>
</dbReference>
<evidence type="ECO:0000313" key="2">
    <source>
        <dbReference type="Proteomes" id="UP000504604"/>
    </source>
</evidence>
<feature type="compositionally biased region" description="Polar residues" evidence="1">
    <location>
        <begin position="567"/>
        <end position="583"/>
    </location>
</feature>
<feature type="compositionally biased region" description="Polar residues" evidence="1">
    <location>
        <begin position="656"/>
        <end position="669"/>
    </location>
</feature>
<feature type="compositionally biased region" description="Polar residues" evidence="1">
    <location>
        <begin position="108"/>
        <end position="121"/>
    </location>
</feature>
<protein>
    <submittedName>
        <fullName evidence="3">Uncharacterized protein LOC105169345</fullName>
    </submittedName>
</protein>
<dbReference type="PANTHER" id="PTHR34775">
    <property type="entry name" value="TRANSMEMBRANE PROTEIN"/>
    <property type="match status" value="1"/>
</dbReference>
<feature type="region of interest" description="Disordered" evidence="1">
    <location>
        <begin position="310"/>
        <end position="331"/>
    </location>
</feature>
<dbReference type="Gramene" id="SIN_1023148.t">
    <property type="protein sequence ID" value="SIN_1023148.t"/>
    <property type="gene ID" value="SIN_1023148"/>
</dbReference>
<organism evidence="2 3">
    <name type="scientific">Sesamum indicum</name>
    <name type="common">Oriental sesame</name>
    <name type="synonym">Sesamum orientale</name>
    <dbReference type="NCBI Taxonomy" id="4182"/>
    <lineage>
        <taxon>Eukaryota</taxon>
        <taxon>Viridiplantae</taxon>
        <taxon>Streptophyta</taxon>
        <taxon>Embryophyta</taxon>
        <taxon>Tracheophyta</taxon>
        <taxon>Spermatophyta</taxon>
        <taxon>Magnoliopsida</taxon>
        <taxon>eudicotyledons</taxon>
        <taxon>Gunneridae</taxon>
        <taxon>Pentapetalae</taxon>
        <taxon>asterids</taxon>
        <taxon>lamiids</taxon>
        <taxon>Lamiales</taxon>
        <taxon>Pedaliaceae</taxon>
        <taxon>Sesamum</taxon>
    </lineage>
</organism>
<feature type="compositionally biased region" description="Low complexity" evidence="1">
    <location>
        <begin position="1"/>
        <end position="28"/>
    </location>
</feature>
<feature type="region of interest" description="Disordered" evidence="1">
    <location>
        <begin position="763"/>
        <end position="845"/>
    </location>
</feature>
<dbReference type="InParanoid" id="A0A6I9TT05"/>
<keyword evidence="2" id="KW-1185">Reference proteome</keyword>
<feature type="compositionally biased region" description="Basic residues" evidence="1">
    <location>
        <begin position="834"/>
        <end position="845"/>
    </location>
</feature>
<feature type="region of interest" description="Disordered" evidence="1">
    <location>
        <begin position="605"/>
        <end position="626"/>
    </location>
</feature>
<feature type="region of interest" description="Disordered" evidence="1">
    <location>
        <begin position="1"/>
        <end position="132"/>
    </location>
</feature>
<reference evidence="3" key="1">
    <citation type="submission" date="2025-08" db="UniProtKB">
        <authorList>
            <consortium name="RefSeq"/>
        </authorList>
    </citation>
    <scope>IDENTIFICATION</scope>
</reference>
<dbReference type="PANTHER" id="PTHR34775:SF4">
    <property type="entry name" value="TRANSMEMBRANE PROTEIN"/>
    <property type="match status" value="1"/>
</dbReference>
<evidence type="ECO:0000256" key="1">
    <source>
        <dbReference type="SAM" id="MobiDB-lite"/>
    </source>
</evidence>
<proteinExistence type="predicted"/>
<dbReference type="AlphaFoldDB" id="A0A6I9TT05"/>
<sequence length="845" mass="93512">MAAHSNRSPSPLSSRPINPNPRNSESNSGARRSFSGANPFPKPSVLTNPRRFDPITPANSPSDFARRRSVSKEVTGSYLKDCEEKENDEKDHTLKASRLHSPAKGSKNFMSPTISAASKFTPSPRKKVLVERNDPVRTSISLSDGKAMFFSTMYSNVSEDLESKSEAGYDQSHKTESTLDLNVAELEKKKAVQEVPPISRPSKRVSFSDVPSDSHESLSESVVTDSDNLILESGLRNKDSCSPLSLSTAMLDADPSLPPYDPKTNYLSPRPQFLHYKPNPRIEILLNKEKGLDPDELKRLDDSFTAEIMSETYSDSEGTEESQTEDSQKEELEVTASADMVIGVEETEEDPHVSEPPESLPVGTTVTDEISEENSVQKIEKKPCSLTRLMCFSILMMFLMACLSISITHSPAFDNVVLQDLSLSDLTNFYHQSRFAAYAKVNFDWVARHVNQFSANSMSFISKLANERGKGGKSPLQFMDLSDLQKSSLSWGYNEASNEMVEDLEGEELEEMETEMEAFEEEVAYPEVDSDENFEMEVDTQEEALETEEVIPDSVQLTEMESENADDVQSQREAISTTNTVQQTDENYENQLEDHQLATITQDQESGLETAAEVASNTAETEKSHSDVISLGPYACAADITSFEEKNPSDVKSLSEESQSSITLESPQSSEHKAPAYYAMGISSLFAALLAVAAFTFQYMKPPSSSNVVQAIGPLSSKQKDNGFTRTNHIYQEKSFSGNWQTEVDEIGESSCPSEMSSFQKSASYSKKELGGGGASEAQSTERRTRKYNKRESLASSLSEYSSDSPSYGSFTTLERIPIKNANGDEEIVTPVRRSSRIRKQVTSP</sequence>
<dbReference type="KEGG" id="sind:105169345"/>
<accession>A0A6I9TT05</accession>
<feature type="compositionally biased region" description="Low complexity" evidence="1">
    <location>
        <begin position="794"/>
        <end position="810"/>
    </location>
</feature>
<dbReference type="OrthoDB" id="676522at2759"/>
<feature type="region of interest" description="Disordered" evidence="1">
    <location>
        <begin position="191"/>
        <end position="221"/>
    </location>
</feature>
<dbReference type="Proteomes" id="UP000504604">
    <property type="component" value="Linkage group LG8"/>
</dbReference>
<feature type="compositionally biased region" description="Basic and acidic residues" evidence="1">
    <location>
        <begin position="80"/>
        <end position="94"/>
    </location>
</feature>
<dbReference type="GeneID" id="105169345"/>
<dbReference type="RefSeq" id="XP_011088030.1">
    <property type="nucleotide sequence ID" value="XM_011089728.2"/>
</dbReference>
<gene>
    <name evidence="3" type="primary">LOC105169345</name>
</gene>
<name>A0A6I9TT05_SESIN</name>
<feature type="compositionally biased region" description="Basic and acidic residues" evidence="1">
    <location>
        <begin position="645"/>
        <end position="655"/>
    </location>
</feature>
<feature type="region of interest" description="Disordered" evidence="1">
    <location>
        <begin position="645"/>
        <end position="670"/>
    </location>
</feature>